<dbReference type="RefSeq" id="WP_011282372.1">
    <property type="nucleotide sequence ID" value="NC_007206.1"/>
</dbReference>
<reference evidence="1" key="1">
    <citation type="submission" date="2004-06" db="EMBL/GenBank/DDBJ databases">
        <title>Haemophilus influenzae biogroup aegyptius pF1947 sequence.</title>
        <authorList>
            <person name="McGillivary G."/>
            <person name="Actis L.A."/>
        </authorList>
    </citation>
    <scope>NUCLEOTIDE SEQUENCE</scope>
    <source>
        <plasmid evidence="1">pF1947</plasmid>
    </source>
</reference>
<proteinExistence type="predicted"/>
<protein>
    <submittedName>
        <fullName evidence="1">Uncharacterized protein</fullName>
    </submittedName>
</protein>
<dbReference type="AlphaFoldDB" id="Q4L0S1"/>
<geneLocation type="plasmid" evidence="1">
    <name>pF1947</name>
</geneLocation>
<organism evidence="1">
    <name type="scientific">Haemophilus influenzae biotype aegyptius</name>
    <dbReference type="NCBI Taxonomy" id="725"/>
    <lineage>
        <taxon>Bacteria</taxon>
        <taxon>Pseudomonadati</taxon>
        <taxon>Pseudomonadota</taxon>
        <taxon>Gammaproteobacteria</taxon>
        <taxon>Pasteurellales</taxon>
        <taxon>Pasteurellaceae</taxon>
        <taxon>Haemophilus</taxon>
    </lineage>
</organism>
<accession>Q4L0S1</accession>
<sequence length="157" mass="18250">MTPNDQNSYLSDLKNDLARRPNDRAITSIVARYIHLINECMDYGYSRKDIYDFIFCDKDKEIISLKYFNDNVLYRARKKFNLKLTSTNRSVINEPAKPKEINTIVNNEQPKAENRPMNAFEKLQARKSNNNSVIHNSGSTSEDLEDTLARIINKQES</sequence>
<keyword evidence="1" id="KW-0614">Plasmid</keyword>
<evidence type="ECO:0000313" key="1">
    <source>
        <dbReference type="EMBL" id="AAV40900.1"/>
    </source>
</evidence>
<dbReference type="EMBL" id="AY647243">
    <property type="protein sequence ID" value="AAV40900.1"/>
    <property type="molecule type" value="Genomic_DNA"/>
</dbReference>
<name>Q4L0S1_HAEIF</name>